<dbReference type="Pfam" id="PF03460">
    <property type="entry name" value="NIR_SIR_ferr"/>
    <property type="match status" value="1"/>
</dbReference>
<keyword evidence="3" id="KW-0560">Oxidoreductase</keyword>
<dbReference type="GO" id="GO:0051536">
    <property type="term" value="F:iron-sulfur cluster binding"/>
    <property type="evidence" value="ECO:0007669"/>
    <property type="project" value="UniProtKB-KW"/>
</dbReference>
<dbReference type="GO" id="GO:0016491">
    <property type="term" value="F:oxidoreductase activity"/>
    <property type="evidence" value="ECO:0007669"/>
    <property type="project" value="UniProtKB-KW"/>
</dbReference>
<dbReference type="PIRSF" id="PIRSF037487">
    <property type="entry name" value="Sulfite_red_assimil"/>
    <property type="match status" value="1"/>
</dbReference>
<gene>
    <name evidence="8" type="ORF">SAMN02745883_02094</name>
</gene>
<reference evidence="8 9" key="1">
    <citation type="submission" date="2016-11" db="EMBL/GenBank/DDBJ databases">
        <authorList>
            <person name="Jaros S."/>
            <person name="Januszkiewicz K."/>
            <person name="Wedrychowicz H."/>
        </authorList>
    </citation>
    <scope>NUCLEOTIDE SEQUENCE [LARGE SCALE GENOMIC DNA]</scope>
    <source>
        <strain evidence="8 9">DSM 14501</strain>
    </source>
</reference>
<dbReference type="PANTHER" id="PTHR43809">
    <property type="entry name" value="NITRITE REDUCTASE (NADH) LARGE SUBUNIT"/>
    <property type="match status" value="1"/>
</dbReference>
<keyword evidence="2" id="KW-0479">Metal-binding</keyword>
<dbReference type="GO" id="GO:0020037">
    <property type="term" value="F:heme binding"/>
    <property type="evidence" value="ECO:0007669"/>
    <property type="project" value="InterPro"/>
</dbReference>
<dbReference type="GO" id="GO:0046872">
    <property type="term" value="F:metal ion binding"/>
    <property type="evidence" value="ECO:0007669"/>
    <property type="project" value="UniProtKB-KW"/>
</dbReference>
<dbReference type="Gene3D" id="3.90.480.20">
    <property type="match status" value="1"/>
</dbReference>
<dbReference type="AlphaFoldDB" id="A0A1M6SML5"/>
<sequence>MQSPKYAVLQKIRNGKKTYGITPRIPGGFIKPDDLIKIAKVAQKYGGTLKITSGQRIAILGLESDDVAKVWKELGMEPAVLSPYSIKNVEICPASFCKRAKQNSLKLGMKLEKRFYGAPAPNRTKISVAGCRNACTSAYSKDIAVIADQDGYIVTVGGSAGFNPRLPNKIAEKLTEDEAFYMVEAIYDYYNEQAEMGEKLGHFIDKITIDKFRSDVIKKFKEKIKNKSIKT</sequence>
<evidence type="ECO:0000256" key="5">
    <source>
        <dbReference type="ARBA" id="ARBA00023014"/>
    </source>
</evidence>
<evidence type="ECO:0000313" key="9">
    <source>
        <dbReference type="Proteomes" id="UP000184082"/>
    </source>
</evidence>
<evidence type="ECO:0000259" key="6">
    <source>
        <dbReference type="Pfam" id="PF01077"/>
    </source>
</evidence>
<dbReference type="RefSeq" id="WP_072968297.1">
    <property type="nucleotide sequence ID" value="NZ_FRAJ01000019.1"/>
</dbReference>
<dbReference type="InterPro" id="IPR052034">
    <property type="entry name" value="NasD-like"/>
</dbReference>
<feature type="domain" description="Nitrite/sulphite reductase 4Fe-4S" evidence="6">
    <location>
        <begin position="87"/>
        <end position="223"/>
    </location>
</feature>
<dbReference type="SUPFAM" id="SSF55124">
    <property type="entry name" value="Nitrite/Sulfite reductase N-terminal domain-like"/>
    <property type="match status" value="1"/>
</dbReference>
<dbReference type="InterPro" id="IPR036136">
    <property type="entry name" value="Nit/Sulf_reduc_fer-like_dom_sf"/>
</dbReference>
<dbReference type="SUPFAM" id="SSF56014">
    <property type="entry name" value="Nitrite and sulphite reductase 4Fe-4S domain-like"/>
    <property type="match status" value="1"/>
</dbReference>
<evidence type="ECO:0000256" key="3">
    <source>
        <dbReference type="ARBA" id="ARBA00023002"/>
    </source>
</evidence>
<dbReference type="InterPro" id="IPR006067">
    <property type="entry name" value="NO2/SO3_Rdtase_4Fe4S_dom"/>
</dbReference>
<evidence type="ECO:0000259" key="7">
    <source>
        <dbReference type="Pfam" id="PF03460"/>
    </source>
</evidence>
<keyword evidence="1" id="KW-0349">Heme</keyword>
<keyword evidence="4" id="KW-0408">Iron</keyword>
<keyword evidence="9" id="KW-1185">Reference proteome</keyword>
<name>A0A1M6SML5_9FIRM</name>
<accession>A0A1M6SML5</accession>
<evidence type="ECO:0000256" key="1">
    <source>
        <dbReference type="ARBA" id="ARBA00022617"/>
    </source>
</evidence>
<evidence type="ECO:0000256" key="4">
    <source>
        <dbReference type="ARBA" id="ARBA00023004"/>
    </source>
</evidence>
<protein>
    <submittedName>
        <fullName evidence="8">Nitrite/Sulfite reductase ferredoxin-like half domain-containing protein</fullName>
    </submittedName>
</protein>
<dbReference type="EMBL" id="FRAJ01000019">
    <property type="protein sequence ID" value="SHK45877.1"/>
    <property type="molecule type" value="Genomic_DNA"/>
</dbReference>
<organism evidence="8 9">
    <name type="scientific">Caminicella sporogenes DSM 14501</name>
    <dbReference type="NCBI Taxonomy" id="1121266"/>
    <lineage>
        <taxon>Bacteria</taxon>
        <taxon>Bacillati</taxon>
        <taxon>Bacillota</taxon>
        <taxon>Clostridia</taxon>
        <taxon>Peptostreptococcales</taxon>
        <taxon>Caminicellaceae</taxon>
        <taxon>Caminicella</taxon>
    </lineage>
</organism>
<evidence type="ECO:0000256" key="2">
    <source>
        <dbReference type="ARBA" id="ARBA00022723"/>
    </source>
</evidence>
<dbReference type="Pfam" id="PF01077">
    <property type="entry name" value="NIR_SIR"/>
    <property type="match status" value="1"/>
</dbReference>
<dbReference type="Gene3D" id="3.30.413.10">
    <property type="entry name" value="Sulfite Reductase Hemoprotein, domain 1"/>
    <property type="match status" value="1"/>
</dbReference>
<keyword evidence="5" id="KW-0411">Iron-sulfur</keyword>
<feature type="domain" description="Nitrite/Sulfite reductase ferredoxin-like" evidence="7">
    <location>
        <begin position="13"/>
        <end position="75"/>
    </location>
</feature>
<dbReference type="Proteomes" id="UP000184082">
    <property type="component" value="Unassembled WGS sequence"/>
</dbReference>
<evidence type="ECO:0000313" key="8">
    <source>
        <dbReference type="EMBL" id="SHK45877.1"/>
    </source>
</evidence>
<dbReference type="InterPro" id="IPR045854">
    <property type="entry name" value="NO2/SO3_Rdtase_4Fe4S_sf"/>
</dbReference>
<dbReference type="PANTHER" id="PTHR43809:SF1">
    <property type="entry name" value="NITRITE REDUCTASE (NADH) LARGE SUBUNIT"/>
    <property type="match status" value="1"/>
</dbReference>
<dbReference type="STRING" id="1121266.SAMN02745883_02094"/>
<proteinExistence type="predicted"/>
<dbReference type="InterPro" id="IPR017220">
    <property type="entry name" value="Sulphite_reductase_assimil"/>
</dbReference>
<dbReference type="InterPro" id="IPR005117">
    <property type="entry name" value="NiRdtase/SiRdtase_haem-b_fer"/>
</dbReference>